<evidence type="ECO:0008006" key="3">
    <source>
        <dbReference type="Google" id="ProtNLM"/>
    </source>
</evidence>
<evidence type="ECO:0000313" key="2">
    <source>
        <dbReference type="Proteomes" id="UP000316560"/>
    </source>
</evidence>
<name>A0A8H2K9M4_9MICO</name>
<proteinExistence type="predicted"/>
<evidence type="ECO:0000313" key="1">
    <source>
        <dbReference type="EMBL" id="TQO20657.1"/>
    </source>
</evidence>
<organism evidence="1 2">
    <name type="scientific">Rhodoglobus vestalii</name>
    <dbReference type="NCBI Taxonomy" id="193384"/>
    <lineage>
        <taxon>Bacteria</taxon>
        <taxon>Bacillati</taxon>
        <taxon>Actinomycetota</taxon>
        <taxon>Actinomycetes</taxon>
        <taxon>Micrococcales</taxon>
        <taxon>Microbacteriaceae</taxon>
        <taxon>Rhodoglobus</taxon>
    </lineage>
</organism>
<dbReference type="EMBL" id="VFRA01000001">
    <property type="protein sequence ID" value="TQO20657.1"/>
    <property type="molecule type" value="Genomic_DNA"/>
</dbReference>
<reference evidence="1 2" key="1">
    <citation type="submission" date="2019-06" db="EMBL/GenBank/DDBJ databases">
        <title>Sequencing the genomes of 1000 actinobacteria strains.</title>
        <authorList>
            <person name="Klenk H.-P."/>
        </authorList>
    </citation>
    <scope>NUCLEOTIDE SEQUENCE [LARGE SCALE GENOMIC DNA]</scope>
    <source>
        <strain evidence="1 2">DSM 21947</strain>
    </source>
</reference>
<sequence length="277" mass="31312">MPAKKYTEQQRLEFMTLIDRGGSVRAAAVAVGAHPDRGYQWMKQAGLSTPRSTQRKYTAAEKAEFFKRLAEVGNVSAVARELGLNRVSCYVWAHKAGIFMAAYSDAKRQEFLRLRREGVSRREAAGRLGIEAHQALDWDKGIRVFSKGRIYPDGRIVLYRPAEMLANVKNPRTAWVQGERVALARVEQVIDSRYLSLLEREHLKDLQSLGLSITRKFPHPTAKAGSVRATQESQGRDLMHSIWCTGTALGELTERWLLPSATTRSCVRRVPRRCQAF</sequence>
<accession>A0A8H2K9M4</accession>
<keyword evidence="2" id="KW-1185">Reference proteome</keyword>
<gene>
    <name evidence="1" type="ORF">FB472_2301</name>
</gene>
<dbReference type="Proteomes" id="UP000316560">
    <property type="component" value="Unassembled WGS sequence"/>
</dbReference>
<protein>
    <recommendedName>
        <fullName evidence="3">Transposase</fullName>
    </recommendedName>
</protein>
<dbReference type="OrthoDB" id="5125387at2"/>
<dbReference type="AlphaFoldDB" id="A0A8H2K9M4"/>
<comment type="caution">
    <text evidence="1">The sequence shown here is derived from an EMBL/GenBank/DDBJ whole genome shotgun (WGS) entry which is preliminary data.</text>
</comment>